<dbReference type="InterPro" id="IPR002656">
    <property type="entry name" value="Acyl_transf_3_dom"/>
</dbReference>
<feature type="transmembrane region" description="Helical" evidence="1">
    <location>
        <begin position="312"/>
        <end position="336"/>
    </location>
</feature>
<feature type="transmembrane region" description="Helical" evidence="1">
    <location>
        <begin position="262"/>
        <end position="279"/>
    </location>
</feature>
<feature type="transmembrane region" description="Helical" evidence="1">
    <location>
        <begin position="186"/>
        <end position="206"/>
    </location>
</feature>
<feature type="transmembrane region" description="Helical" evidence="1">
    <location>
        <begin position="86"/>
        <end position="104"/>
    </location>
</feature>
<feature type="transmembrane region" description="Helical" evidence="1">
    <location>
        <begin position="21"/>
        <end position="41"/>
    </location>
</feature>
<feature type="domain" description="Acyltransferase 3" evidence="2">
    <location>
        <begin position="13"/>
        <end position="358"/>
    </location>
</feature>
<keyword evidence="1" id="KW-1133">Transmembrane helix</keyword>
<name>A0A368YQP8_9HYPH</name>
<dbReference type="InterPro" id="IPR050879">
    <property type="entry name" value="Acyltransferase_3"/>
</dbReference>
<keyword evidence="1" id="KW-0812">Transmembrane</keyword>
<dbReference type="AlphaFoldDB" id="A0A368YQP8"/>
<comment type="caution">
    <text evidence="3">The sequence shown here is derived from an EMBL/GenBank/DDBJ whole genome shotgun (WGS) entry which is preliminary data.</text>
</comment>
<dbReference type="GO" id="GO:0009103">
    <property type="term" value="P:lipopolysaccharide biosynthetic process"/>
    <property type="evidence" value="ECO:0007669"/>
    <property type="project" value="TreeGrafter"/>
</dbReference>
<reference evidence="3 4" key="1">
    <citation type="submission" date="2018-07" db="EMBL/GenBank/DDBJ databases">
        <title>Genomic Encyclopedia of Type Strains, Phase III (KMG-III): the genomes of soil and plant-associated and newly described type strains.</title>
        <authorList>
            <person name="Whitman W."/>
        </authorList>
    </citation>
    <scope>NUCLEOTIDE SEQUENCE [LARGE SCALE GENOMIC DNA]</scope>
    <source>
        <strain evidence="3 4">31-25a</strain>
    </source>
</reference>
<dbReference type="OrthoDB" id="9796461at2"/>
<dbReference type="PANTHER" id="PTHR23028">
    <property type="entry name" value="ACETYLTRANSFERASE"/>
    <property type="match status" value="1"/>
</dbReference>
<evidence type="ECO:0000256" key="1">
    <source>
        <dbReference type="SAM" id="Phobius"/>
    </source>
</evidence>
<dbReference type="Proteomes" id="UP000253324">
    <property type="component" value="Unassembled WGS sequence"/>
</dbReference>
<evidence type="ECO:0000313" key="4">
    <source>
        <dbReference type="Proteomes" id="UP000253324"/>
    </source>
</evidence>
<dbReference type="PANTHER" id="PTHR23028:SF53">
    <property type="entry name" value="ACYL_TRANSF_3 DOMAIN-CONTAINING PROTEIN"/>
    <property type="match status" value="1"/>
</dbReference>
<dbReference type="GO" id="GO:0016747">
    <property type="term" value="F:acyltransferase activity, transferring groups other than amino-acyl groups"/>
    <property type="evidence" value="ECO:0007669"/>
    <property type="project" value="InterPro"/>
</dbReference>
<evidence type="ECO:0000259" key="2">
    <source>
        <dbReference type="Pfam" id="PF01757"/>
    </source>
</evidence>
<proteinExistence type="predicted"/>
<dbReference type="GO" id="GO:0016020">
    <property type="term" value="C:membrane"/>
    <property type="evidence" value="ECO:0007669"/>
    <property type="project" value="TreeGrafter"/>
</dbReference>
<feature type="transmembrane region" description="Helical" evidence="1">
    <location>
        <begin position="239"/>
        <end position="256"/>
    </location>
</feature>
<protein>
    <submittedName>
        <fullName evidence="3">Peptidoglycan/LPS O-acetylase OafA/YrhL</fullName>
    </submittedName>
</protein>
<dbReference type="RefSeq" id="WP_114431189.1">
    <property type="nucleotide sequence ID" value="NZ_QPJM01000010.1"/>
</dbReference>
<sequence length="392" mass="43730">MSTFAPLNARHLPYLDAVRGLAAFWVLASHAAVLNAVHWPIISEGGFAVDLFMMMSGFLMTHHYIQRSVAEPWGAPMTWQMFWLRRFFRIAPVFYLLLLVSFIVGNSVGGWREQIATVWPSTATTMLRYTDQSPLNALVHGSFLFGLLPEYSFRTPLPDWSIGLEMQFYVAFPIIMLLWARVGTAAAVLASLAVAFALQMLVPAYFDAYPMPANLALKIDVFLAGMLFAAAASYADRRSAFFGSLAMLVLVPGMIFGSKSATYAATQGAMALGFGFLVLHKRIATRFGQPWIEDLVSRLDWRPFRFLGDTSYSVYLVHLLLMIPIIGILSGLPAYVGMTEQYRVLIAIVLTAPPVYVISWGLHRTIEMYGIRLGKALLKRFRPSLEPSHRAA</sequence>
<dbReference type="EMBL" id="QPJM01000010">
    <property type="protein sequence ID" value="RCW81586.1"/>
    <property type="molecule type" value="Genomic_DNA"/>
</dbReference>
<accession>A0A368YQP8</accession>
<feature type="transmembrane region" description="Helical" evidence="1">
    <location>
        <begin position="212"/>
        <end position="232"/>
    </location>
</feature>
<organism evidence="3 4">
    <name type="scientific">Phyllobacterium bourgognense</name>
    <dbReference type="NCBI Taxonomy" id="314236"/>
    <lineage>
        <taxon>Bacteria</taxon>
        <taxon>Pseudomonadati</taxon>
        <taxon>Pseudomonadota</taxon>
        <taxon>Alphaproteobacteria</taxon>
        <taxon>Hyphomicrobiales</taxon>
        <taxon>Phyllobacteriaceae</taxon>
        <taxon>Phyllobacterium</taxon>
    </lineage>
</organism>
<dbReference type="Pfam" id="PF01757">
    <property type="entry name" value="Acyl_transf_3"/>
    <property type="match status" value="1"/>
</dbReference>
<feature type="transmembrane region" description="Helical" evidence="1">
    <location>
        <begin position="342"/>
        <end position="362"/>
    </location>
</feature>
<evidence type="ECO:0000313" key="3">
    <source>
        <dbReference type="EMBL" id="RCW81586.1"/>
    </source>
</evidence>
<keyword evidence="4" id="KW-1185">Reference proteome</keyword>
<keyword evidence="1" id="KW-0472">Membrane</keyword>
<gene>
    <name evidence="3" type="ORF">C7476_110140</name>
</gene>